<dbReference type="Pfam" id="PF13450">
    <property type="entry name" value="NAD_binding_8"/>
    <property type="match status" value="1"/>
</dbReference>
<dbReference type="Proteomes" id="UP000253508">
    <property type="component" value="Unassembled WGS sequence"/>
</dbReference>
<evidence type="ECO:0000313" key="1">
    <source>
        <dbReference type="EMBL" id="RCK57107.1"/>
    </source>
</evidence>
<dbReference type="SUPFAM" id="SSF51905">
    <property type="entry name" value="FAD/NAD(P)-binding domain"/>
    <property type="match status" value="1"/>
</dbReference>
<comment type="caution">
    <text evidence="1">The sequence shown here is derived from an EMBL/GenBank/DDBJ whole genome shotgun (WGS) entry which is preliminary data.</text>
</comment>
<dbReference type="PANTHER" id="PTHR10668:SF105">
    <property type="entry name" value="DEHYDROGENASE-RELATED"/>
    <property type="match status" value="1"/>
</dbReference>
<reference evidence="1 2" key="1">
    <citation type="submission" date="2018-07" db="EMBL/GenBank/DDBJ databases">
        <title>Microbacterium endoborsara sp. nov., a novel actinobacterium isolated from Borszczowia aralocaspica.</title>
        <authorList>
            <person name="An D."/>
        </authorList>
    </citation>
    <scope>NUCLEOTIDE SEQUENCE [LARGE SCALE GENOMIC DNA]</scope>
    <source>
        <strain evidence="1 2">C1.15228</strain>
    </source>
</reference>
<dbReference type="OrthoDB" id="833207at2"/>
<name>A0A367XU13_9MICO</name>
<dbReference type="Gene3D" id="3.50.50.60">
    <property type="entry name" value="FAD/NAD(P)-binding domain"/>
    <property type="match status" value="2"/>
</dbReference>
<dbReference type="AlphaFoldDB" id="A0A367XU13"/>
<accession>A0A367XU13</accession>
<dbReference type="PANTHER" id="PTHR10668">
    <property type="entry name" value="PHYTOENE DEHYDROGENASE"/>
    <property type="match status" value="1"/>
</dbReference>
<evidence type="ECO:0000313" key="2">
    <source>
        <dbReference type="Proteomes" id="UP000253508"/>
    </source>
</evidence>
<dbReference type="InterPro" id="IPR036188">
    <property type="entry name" value="FAD/NAD-bd_sf"/>
</dbReference>
<gene>
    <name evidence="1" type="ORF">DTO57_12410</name>
</gene>
<dbReference type="RefSeq" id="WP_114118545.1">
    <property type="nucleotide sequence ID" value="NZ_BMHU01000005.1"/>
</dbReference>
<sequence>MSAYDVDAVIVGSGPNGLVAAVTLAEAGWRVVIYEAQDTPGGGLRSEEVTLPGFLHDCCASNHPMALSSPAFRELGLEREGLAFAQNDIPLAHPIRPGETGYLRRSAAETAAGFGSDEKLWRAVMGTFGDRWKQLGRAIGNPLRPTPDLIALGAASVWPTPWLLKLLRDERSRAVLSGLAAHSIVDLRQPATALVGVALGAFAHGVGWPVAVGGTRSIADALIARLTSLGGEIITGTRVARIEDLPRARAVLLDTSPRDALKIAGHRFSASYANSLHRMRYGSAAYKVDWALDGEVPWVDEELRDAGFVHLGGPAEQVIEAERLVAKGRMPDEPFLLLSQASKLDPSRAPEGKSAFGGYAHVPFGFDGDITDAIEARIEKFAPGFRDRILARHVTDPRALEARNANLVGGAIDGGVPDLFQLIARPRLSLNPAETSDPGIFLCSASTVPGPGVTGMPGRLAAQLAMKRLG</sequence>
<protein>
    <submittedName>
        <fullName evidence="1">NAD(P)/FAD-dependent oxidoreductase</fullName>
    </submittedName>
</protein>
<keyword evidence="2" id="KW-1185">Reference proteome</keyword>
<proteinExistence type="predicted"/>
<dbReference type="EMBL" id="QORO01000005">
    <property type="protein sequence ID" value="RCK57107.1"/>
    <property type="molecule type" value="Genomic_DNA"/>
</dbReference>
<dbReference type="PRINTS" id="PR00411">
    <property type="entry name" value="PNDRDTASEI"/>
</dbReference>
<organism evidence="1 2">
    <name type="scientific">Microbacterium sorbitolivorans</name>
    <dbReference type="NCBI Taxonomy" id="1867410"/>
    <lineage>
        <taxon>Bacteria</taxon>
        <taxon>Bacillati</taxon>
        <taxon>Actinomycetota</taxon>
        <taxon>Actinomycetes</taxon>
        <taxon>Micrococcales</taxon>
        <taxon>Microbacteriaceae</taxon>
        <taxon>Microbacterium</taxon>
    </lineage>
</organism>